<comment type="caution">
    <text evidence="5">The sequence shown here is derived from an EMBL/GenBank/DDBJ whole genome shotgun (WGS) entry which is preliminary data.</text>
</comment>
<feature type="compositionally biased region" description="Polar residues" evidence="2">
    <location>
        <begin position="45"/>
        <end position="55"/>
    </location>
</feature>
<evidence type="ECO:0000313" key="5">
    <source>
        <dbReference type="EMBL" id="RAU89835.1"/>
    </source>
</evidence>
<dbReference type="NCBIfam" id="NF047631">
    <property type="entry name" value="SodCMycob"/>
    <property type="match status" value="1"/>
</dbReference>
<feature type="compositionally biased region" description="Polar residues" evidence="2">
    <location>
        <begin position="27"/>
        <end position="37"/>
    </location>
</feature>
<dbReference type="Proteomes" id="UP000250347">
    <property type="component" value="Unassembled WGS sequence"/>
</dbReference>
<evidence type="ECO:0000259" key="4">
    <source>
        <dbReference type="Pfam" id="PF00080"/>
    </source>
</evidence>
<organism evidence="5 6">
    <name type="scientific">Mycobacterium colombiense</name>
    <dbReference type="NCBI Taxonomy" id="339268"/>
    <lineage>
        <taxon>Bacteria</taxon>
        <taxon>Bacillati</taxon>
        <taxon>Actinomycetota</taxon>
        <taxon>Actinomycetes</taxon>
        <taxon>Mycobacteriales</taxon>
        <taxon>Mycobacteriaceae</taxon>
        <taxon>Mycobacterium</taxon>
        <taxon>Mycobacterium avium complex (MAC)</taxon>
    </lineage>
</organism>
<dbReference type="RefSeq" id="WP_112710860.1">
    <property type="nucleotide sequence ID" value="NZ_QMEU01000168.1"/>
</dbReference>
<dbReference type="SUPFAM" id="SSF49329">
    <property type="entry name" value="Cu,Zn superoxide dismutase-like"/>
    <property type="match status" value="1"/>
</dbReference>
<evidence type="ECO:0000256" key="2">
    <source>
        <dbReference type="SAM" id="MobiDB-lite"/>
    </source>
</evidence>
<feature type="chain" id="PRO_5016360456" evidence="3">
    <location>
        <begin position="32"/>
        <end position="205"/>
    </location>
</feature>
<name>A0A329K4B6_9MYCO</name>
<dbReference type="EMBL" id="QMEU01000168">
    <property type="protein sequence ID" value="RAU89835.1"/>
    <property type="molecule type" value="Genomic_DNA"/>
</dbReference>
<dbReference type="GO" id="GO:0046872">
    <property type="term" value="F:metal ion binding"/>
    <property type="evidence" value="ECO:0007669"/>
    <property type="project" value="InterPro"/>
</dbReference>
<keyword evidence="3" id="KW-0732">Signal</keyword>
<comment type="similarity">
    <text evidence="1">Belongs to the Cu-Zn superoxide dismutase family.</text>
</comment>
<dbReference type="InterPro" id="IPR036423">
    <property type="entry name" value="SOD-like_Cu/Zn_dom_sf"/>
</dbReference>
<dbReference type="AlphaFoldDB" id="A0A329K4B6"/>
<feature type="domain" description="Superoxide dismutase copper/zinc binding" evidence="4">
    <location>
        <begin position="87"/>
        <end position="202"/>
    </location>
</feature>
<evidence type="ECO:0000256" key="1">
    <source>
        <dbReference type="ARBA" id="ARBA00010457"/>
    </source>
</evidence>
<accession>A0A329K4B6</accession>
<feature type="signal peptide" evidence="3">
    <location>
        <begin position="1"/>
        <end position="31"/>
    </location>
</feature>
<dbReference type="GO" id="GO:0006801">
    <property type="term" value="P:superoxide metabolic process"/>
    <property type="evidence" value="ECO:0007669"/>
    <property type="project" value="InterPro"/>
</dbReference>
<protein>
    <submittedName>
        <fullName evidence="5">Superoxide dismutase</fullName>
    </submittedName>
</protein>
<feature type="region of interest" description="Disordered" evidence="2">
    <location>
        <begin position="27"/>
        <end position="71"/>
    </location>
</feature>
<dbReference type="Pfam" id="PF00080">
    <property type="entry name" value="Sod_Cu"/>
    <property type="match status" value="1"/>
</dbReference>
<proteinExistence type="inferred from homology"/>
<sequence>MKKFSGSPFVASLLMGLPVVAMTACSSPQHASTQPGTTPRVKSAAPSSGESTSTPAPAAGSLNAELKTPDGRSAATATFDFTGGYVTVTVKTVAPGILTPGIHGLHVHEIGKCEPNSVAPTGGAPGNFLSAGGHYQAPGHTGKPESGDLASLEVRQDGSAYLVTTTDSFNRDDLLAGNKTALMLHGAQDTENAMDRVACGVIGTG</sequence>
<evidence type="ECO:0000256" key="3">
    <source>
        <dbReference type="SAM" id="SignalP"/>
    </source>
</evidence>
<reference evidence="5 6" key="1">
    <citation type="submission" date="2018-06" db="EMBL/GenBank/DDBJ databases">
        <title>NTM in soil in Japan.</title>
        <authorList>
            <person name="Ohya K."/>
        </authorList>
    </citation>
    <scope>NUCLEOTIDE SEQUENCE [LARGE SCALE GENOMIC DNA]</scope>
    <source>
        <strain evidence="5 6">GF76</strain>
    </source>
</reference>
<dbReference type="InterPro" id="IPR001424">
    <property type="entry name" value="SOD_Cu_Zn_dom"/>
</dbReference>
<gene>
    <name evidence="5" type="ORF">DQP58_25485</name>
</gene>
<dbReference type="Gene3D" id="2.60.40.200">
    <property type="entry name" value="Superoxide dismutase, copper/zinc binding domain"/>
    <property type="match status" value="1"/>
</dbReference>
<evidence type="ECO:0000313" key="6">
    <source>
        <dbReference type="Proteomes" id="UP000250347"/>
    </source>
</evidence>
<dbReference type="PROSITE" id="PS51257">
    <property type="entry name" value="PROKAR_LIPOPROTEIN"/>
    <property type="match status" value="1"/>
</dbReference>